<evidence type="ECO:0000259" key="3">
    <source>
        <dbReference type="Pfam" id="PF00930"/>
    </source>
</evidence>
<dbReference type="SUPFAM" id="SSF53474">
    <property type="entry name" value="alpha/beta-Hydrolases"/>
    <property type="match status" value="1"/>
</dbReference>
<dbReference type="InterPro" id="IPR011042">
    <property type="entry name" value="6-blade_b-propeller_TolB-like"/>
</dbReference>
<organism evidence="4 5">
    <name type="scientific">Undibacterium fentianense</name>
    <dbReference type="NCBI Taxonomy" id="2828728"/>
    <lineage>
        <taxon>Bacteria</taxon>
        <taxon>Pseudomonadati</taxon>
        <taxon>Pseudomonadota</taxon>
        <taxon>Betaproteobacteria</taxon>
        <taxon>Burkholderiales</taxon>
        <taxon>Oxalobacteraceae</taxon>
        <taxon>Undibacterium</taxon>
    </lineage>
</organism>
<dbReference type="InterPro" id="IPR002469">
    <property type="entry name" value="Peptidase_S9B_N"/>
</dbReference>
<feature type="chain" id="PRO_5037529018" evidence="1">
    <location>
        <begin position="28"/>
        <end position="801"/>
    </location>
</feature>
<dbReference type="InterPro" id="IPR001375">
    <property type="entry name" value="Peptidase_S9_cat"/>
</dbReference>
<dbReference type="Proteomes" id="UP000678545">
    <property type="component" value="Unassembled WGS sequence"/>
</dbReference>
<dbReference type="GO" id="GO:0008239">
    <property type="term" value="F:dipeptidyl-peptidase activity"/>
    <property type="evidence" value="ECO:0007669"/>
    <property type="project" value="TreeGrafter"/>
</dbReference>
<dbReference type="GO" id="GO:0006508">
    <property type="term" value="P:proteolysis"/>
    <property type="evidence" value="ECO:0007669"/>
    <property type="project" value="InterPro"/>
</dbReference>
<dbReference type="GO" id="GO:0008236">
    <property type="term" value="F:serine-type peptidase activity"/>
    <property type="evidence" value="ECO:0007669"/>
    <property type="project" value="InterPro"/>
</dbReference>
<dbReference type="PANTHER" id="PTHR11731">
    <property type="entry name" value="PROTEASE FAMILY S9B,C DIPEPTIDYL-PEPTIDASE IV-RELATED"/>
    <property type="match status" value="1"/>
</dbReference>
<evidence type="ECO:0000259" key="2">
    <source>
        <dbReference type="Pfam" id="PF00326"/>
    </source>
</evidence>
<evidence type="ECO:0000313" key="5">
    <source>
        <dbReference type="Proteomes" id="UP000678545"/>
    </source>
</evidence>
<dbReference type="Gene3D" id="2.140.10.30">
    <property type="entry name" value="Dipeptidylpeptidase IV, N-terminal domain"/>
    <property type="match status" value="1"/>
</dbReference>
<dbReference type="Gene3D" id="3.40.50.1820">
    <property type="entry name" value="alpha/beta hydrolase"/>
    <property type="match status" value="1"/>
</dbReference>
<proteinExistence type="predicted"/>
<dbReference type="EMBL" id="JAGSPJ010000006">
    <property type="protein sequence ID" value="MBR7801296.1"/>
    <property type="molecule type" value="Genomic_DNA"/>
</dbReference>
<reference evidence="4" key="1">
    <citation type="submission" date="2021-04" db="EMBL/GenBank/DDBJ databases">
        <title>novel species isolated from subtropical streams in China.</title>
        <authorList>
            <person name="Lu H."/>
        </authorList>
    </citation>
    <scope>NUCLEOTIDE SEQUENCE</scope>
    <source>
        <strain evidence="4">FT137W</strain>
    </source>
</reference>
<dbReference type="InterPro" id="IPR029058">
    <property type="entry name" value="AB_hydrolase_fold"/>
</dbReference>
<sequence>MRINKNGILLLSAAVFISVGFVPTASAQVTNTLKMEQIMAHPDWMGIAPDRSYFSQDGKQVYFLRKAVGSELRDLYKVSAQGGIAQKLSAAEMVLAESEQKFTSPDRSRTIWLRNGNLFLLKNGKQQQLTRTGEMSGLLGFIGNEQIAWRLDGKIIAMNLQSGEQTMLVNIKNDDDPATRKESTDYLSAQQSRLFDIVKKRETDKRESEVRQRELASQVTNAPMPIYLGKGREFRSFSLSPDGRYVFLSTAAPRKDGRSDKMPHYITADGYVKIEDVRSKVGTGSESDEALYIVEVGANKAHKLNLEQLTGINDDPLLSLKLETAKRLAKPAPKAAAPRAVYVNFRGVRWSLTGQQLAFSLFSADNKDRWILTMNLNDGDKSKWQLAHRLSDRAWVNDGSFNEFGWSADGKALWYLSEESGYSQLYRLIDGKAQALTNGNFEVSNVQMTHDGKWFYYRANKKHPGIHEVYRVSNDGRRDEVLTDMNGGIEYELAPTEDKLLLTHSTTTRQPDLFVQSTQVGAKPIQLTQSNSKEFTQINWIKPEIIGIPSKHGAAPIYTRVYRDNKTQVGERKPAVLFVHGAGYLQAAHHGWSNYFREMMFHNLLVQQGYVVIDMDYRASAGYGRDWRTAIYQRMGTPELEDYEDGIDWLVENANVDPQRIGIYGGSYGGFMTFMAMFKSEKFAAGAALRPVADWAHYNHGYTSNILNTPDVDPDAYARSSPIEFAAGLKRPLLICSGILDDNVFFQDSIRMVQKLIELKNPNFELAVYPVEAHGFREPESWLDEYRRIFKLMEREVKGRK</sequence>
<dbReference type="Pfam" id="PF00326">
    <property type="entry name" value="Peptidase_S9"/>
    <property type="match status" value="1"/>
</dbReference>
<keyword evidence="1" id="KW-0732">Signal</keyword>
<protein>
    <submittedName>
        <fullName evidence="4">S9 family peptidase</fullName>
    </submittedName>
</protein>
<accession>A0A941E5G1</accession>
<keyword evidence="5" id="KW-1185">Reference proteome</keyword>
<dbReference type="Pfam" id="PF00930">
    <property type="entry name" value="DPPIV_N"/>
    <property type="match status" value="1"/>
</dbReference>
<dbReference type="SUPFAM" id="SSF82171">
    <property type="entry name" value="DPP6 N-terminal domain-like"/>
    <property type="match status" value="1"/>
</dbReference>
<feature type="domain" description="Dipeptidylpeptidase IV N-terminal" evidence="3">
    <location>
        <begin position="347"/>
        <end position="508"/>
    </location>
</feature>
<evidence type="ECO:0000313" key="4">
    <source>
        <dbReference type="EMBL" id="MBR7801296.1"/>
    </source>
</evidence>
<feature type="domain" description="Peptidase S9 prolyl oligopeptidase catalytic" evidence="2">
    <location>
        <begin position="604"/>
        <end position="798"/>
    </location>
</feature>
<dbReference type="InterPro" id="IPR050278">
    <property type="entry name" value="Serine_Prot_S9B/DPPIV"/>
</dbReference>
<dbReference type="PANTHER" id="PTHR11731:SF193">
    <property type="entry name" value="DIPEPTIDYL PEPTIDASE 9"/>
    <property type="match status" value="1"/>
</dbReference>
<feature type="signal peptide" evidence="1">
    <location>
        <begin position="1"/>
        <end position="27"/>
    </location>
</feature>
<gene>
    <name evidence="4" type="ORF">KDM90_14905</name>
</gene>
<dbReference type="Gene3D" id="2.120.10.30">
    <property type="entry name" value="TolB, C-terminal domain"/>
    <property type="match status" value="1"/>
</dbReference>
<comment type="caution">
    <text evidence="4">The sequence shown here is derived from an EMBL/GenBank/DDBJ whole genome shotgun (WGS) entry which is preliminary data.</text>
</comment>
<dbReference type="AlphaFoldDB" id="A0A941E5G1"/>
<evidence type="ECO:0000256" key="1">
    <source>
        <dbReference type="SAM" id="SignalP"/>
    </source>
</evidence>
<name>A0A941E5G1_9BURK</name>
<dbReference type="RefSeq" id="WP_212676407.1">
    <property type="nucleotide sequence ID" value="NZ_JAGSPJ010000006.1"/>
</dbReference>